<dbReference type="EMBL" id="MN738771">
    <property type="protein sequence ID" value="QHS84013.1"/>
    <property type="molecule type" value="Genomic_DNA"/>
</dbReference>
<reference evidence="1" key="1">
    <citation type="journal article" date="2020" name="Nature">
        <title>Giant virus diversity and host interactions through global metagenomics.</title>
        <authorList>
            <person name="Schulz F."/>
            <person name="Roux S."/>
            <person name="Paez-Espino D."/>
            <person name="Jungbluth S."/>
            <person name="Walsh D.A."/>
            <person name="Denef V.J."/>
            <person name="McMahon K.D."/>
            <person name="Konstantinidis K.T."/>
            <person name="Eloe-Fadrosh E.A."/>
            <person name="Kyrpides N.C."/>
            <person name="Woyke T."/>
        </authorList>
    </citation>
    <scope>NUCLEOTIDE SEQUENCE</scope>
    <source>
        <strain evidence="1">GVMAG-S-ERX555965-48</strain>
    </source>
</reference>
<name>A0A6C0AX05_9ZZZZ</name>
<dbReference type="AlphaFoldDB" id="A0A6C0AX05"/>
<sequence length="181" mass="20854">MNKEQIANKYKLRLDNHHDEMVINAMFAIKKHKMESWIYDFDDRHGFLMSTHDNIYILSDELQDDAHSGCSFACTLRVCQSLLTKEHNNELIVEDIENESNETPETNNLEPINKKIAIEDIDHEKIKGSGKVYNLYGAMDEHNKKAMDVAASYGMDSAFDYMTKGIRDGTMDYATMRSLYG</sequence>
<proteinExistence type="predicted"/>
<accession>A0A6C0AX05</accession>
<evidence type="ECO:0000313" key="1">
    <source>
        <dbReference type="EMBL" id="QHS84013.1"/>
    </source>
</evidence>
<organism evidence="1">
    <name type="scientific">viral metagenome</name>
    <dbReference type="NCBI Taxonomy" id="1070528"/>
    <lineage>
        <taxon>unclassified sequences</taxon>
        <taxon>metagenomes</taxon>
        <taxon>organismal metagenomes</taxon>
    </lineage>
</organism>
<protein>
    <submittedName>
        <fullName evidence="1">Uncharacterized protein</fullName>
    </submittedName>
</protein>